<protein>
    <submittedName>
        <fullName evidence="2">Unannotated protein</fullName>
    </submittedName>
</protein>
<feature type="domain" description="Fibronectin type-III" evidence="1">
    <location>
        <begin position="31"/>
        <end position="125"/>
    </location>
</feature>
<evidence type="ECO:0000259" key="1">
    <source>
        <dbReference type="PROSITE" id="PS50853"/>
    </source>
</evidence>
<organism evidence="2">
    <name type="scientific">freshwater metagenome</name>
    <dbReference type="NCBI Taxonomy" id="449393"/>
    <lineage>
        <taxon>unclassified sequences</taxon>
        <taxon>metagenomes</taxon>
        <taxon>ecological metagenomes</taxon>
    </lineage>
</organism>
<dbReference type="Gene3D" id="2.60.40.10">
    <property type="entry name" value="Immunoglobulins"/>
    <property type="match status" value="1"/>
</dbReference>
<reference evidence="2" key="1">
    <citation type="submission" date="2020-05" db="EMBL/GenBank/DDBJ databases">
        <authorList>
            <person name="Chiriac C."/>
            <person name="Salcher M."/>
            <person name="Ghai R."/>
            <person name="Kavagutti S V."/>
        </authorList>
    </citation>
    <scope>NUCLEOTIDE SEQUENCE</scope>
</reference>
<dbReference type="PROSITE" id="PS50853">
    <property type="entry name" value="FN3"/>
    <property type="match status" value="1"/>
</dbReference>
<accession>A0A6J7HEX7</accession>
<dbReference type="EMBL" id="CAFBMR010000051">
    <property type="protein sequence ID" value="CAB4918142.1"/>
    <property type="molecule type" value="Genomic_DNA"/>
</dbReference>
<dbReference type="SMART" id="SM00060">
    <property type="entry name" value="FN3"/>
    <property type="match status" value="1"/>
</dbReference>
<dbReference type="InterPro" id="IPR003961">
    <property type="entry name" value="FN3_dom"/>
</dbReference>
<gene>
    <name evidence="2" type="ORF">UFOPK3610_01248</name>
</gene>
<dbReference type="InterPro" id="IPR013783">
    <property type="entry name" value="Ig-like_fold"/>
</dbReference>
<dbReference type="Pfam" id="PF00041">
    <property type="entry name" value="fn3"/>
    <property type="match status" value="1"/>
</dbReference>
<evidence type="ECO:0000313" key="2">
    <source>
        <dbReference type="EMBL" id="CAB4918142.1"/>
    </source>
</evidence>
<sequence length="891" mass="91857">MTPRSRNWLVAIAASGLILAGAPTVLAATQAPNPVTNVSAQAGDGSVTVTWRKPAAGTAPSSYVVTSNPGNKRCTADAPKVTCKVTGLTNGTSYTFTVLAKKGTAESTGTKSAASTPVALATSITGKITGTLTRLSSSSACTTNTPDCNLVVSAILADGRIFTDVVKRSDGTFSIAVRAKSTDRADLTLHLSRQNGGYVGPILLKSSGNDGYLGLAATLGDTTALGNIALASVGASGAARTAYAKVVDLKQAVGKVKILMCSGSPQGAGKAGYVKVRNTCGHAHFTTRMKVGAVSEDPPAACSGFISDQTGDAVLSQACWDGLSTMMGQSFTSACPAGSSVGKKQRELSSACQNFLMNAGGGGGGETDECANEHSGVDTEKDGLPNAIDVDDNGNGIVDMADPGTKNSCTIEPYKSVRTDIGSGTPMNYAAVRIGLVNDEEFNTQLNDLLGGSNFGIAYYVFSTRFFPGAKVDSDGVIPAVWITCKGVVWCDPNTSKAVLGTNVETKNADGVASSGGNQQNFFEYSLNEPWVTSGVGDGCATEWFDAPCWSTITKPMRFGGASSSCDTMHYQPSYSPRGIPTDARNFLWQTVCHQDVGGGKSGVRTVQGASIMANLGQLPGSPRAQDVLSPLDVMTLNYPAEQGGVSSVATTLGTYPITAPMIKTLGGTTVDYTQPHPLGAMTGGTKAVVWDNEKGNFTVEFYRPQRSQFPGEEGGTGLHDLHGLNYGLEIEVGSVQFGCGQGSATGSGGLPDVTSAYVANAAVWSVNAGNDSYANFLAPLRDNKVVDSPSEVPGTSTLSLSVDLIQCILDRKDWLMGQGIDVASMNLPEGSPVDGSATNWKSTTGLSSNGEGNCIHVNLNARGEAKTGGTDSAAQGFCLQFAPGTFSGQQ</sequence>
<proteinExistence type="predicted"/>
<dbReference type="SUPFAM" id="SSF49265">
    <property type="entry name" value="Fibronectin type III"/>
    <property type="match status" value="1"/>
</dbReference>
<dbReference type="AlphaFoldDB" id="A0A6J7HEX7"/>
<dbReference type="CDD" id="cd00063">
    <property type="entry name" value="FN3"/>
    <property type="match status" value="1"/>
</dbReference>
<dbReference type="InterPro" id="IPR036116">
    <property type="entry name" value="FN3_sf"/>
</dbReference>
<name>A0A6J7HEX7_9ZZZZ</name>